<keyword evidence="14" id="KW-0573">Peptidoglycan synthesis</keyword>
<evidence type="ECO:0000256" key="12">
    <source>
        <dbReference type="ARBA" id="ARBA00032932"/>
    </source>
</evidence>
<dbReference type="GO" id="GO:0050380">
    <property type="term" value="F:undecaprenyl-diphosphatase activity"/>
    <property type="evidence" value="ECO:0007669"/>
    <property type="project" value="UniProtKB-UniRule"/>
</dbReference>
<name>A0A143BII0_9BACT</name>
<evidence type="ECO:0000313" key="15">
    <source>
        <dbReference type="EMBL" id="AMW04829.1"/>
    </source>
</evidence>
<evidence type="ECO:0000256" key="8">
    <source>
        <dbReference type="ARBA" id="ARBA00022989"/>
    </source>
</evidence>
<dbReference type="Pfam" id="PF02673">
    <property type="entry name" value="BacA"/>
    <property type="match status" value="1"/>
</dbReference>
<keyword evidence="10 14" id="KW-0046">Antibiotic resistance</keyword>
<comment type="function">
    <text evidence="14">Catalyzes the dephosphorylation of undecaprenyl diphosphate (UPP). Confers resistance to bacitracin.</text>
</comment>
<evidence type="ECO:0000256" key="4">
    <source>
        <dbReference type="ARBA" id="ARBA00021581"/>
    </source>
</evidence>
<dbReference type="STRING" id="1379270.GEMMAAP_08270"/>
<dbReference type="GO" id="GO:0071555">
    <property type="term" value="P:cell wall organization"/>
    <property type="evidence" value="ECO:0007669"/>
    <property type="project" value="UniProtKB-KW"/>
</dbReference>
<reference evidence="15 16" key="1">
    <citation type="journal article" date="2014" name="Proc. Natl. Acad. Sci. U.S.A.">
        <title>Functional type 2 photosynthetic reaction centers found in the rare bacterial phylum Gemmatimonadetes.</title>
        <authorList>
            <person name="Zeng Y."/>
            <person name="Feng F."/>
            <person name="Medova H."/>
            <person name="Dean J."/>
            <person name="Koblizek M."/>
        </authorList>
    </citation>
    <scope>NUCLEOTIDE SEQUENCE [LARGE SCALE GENOMIC DNA]</scope>
    <source>
        <strain evidence="15 16">AP64</strain>
    </source>
</reference>
<evidence type="ECO:0000256" key="7">
    <source>
        <dbReference type="ARBA" id="ARBA00022801"/>
    </source>
</evidence>
<dbReference type="PANTHER" id="PTHR30622:SF4">
    <property type="entry name" value="UNDECAPRENYL-DIPHOSPHATASE"/>
    <property type="match status" value="1"/>
</dbReference>
<dbReference type="EC" id="3.6.1.27" evidence="3 14"/>
<accession>A0A143BII0</accession>
<dbReference type="KEGG" id="gph:GEMMAAP_08270"/>
<dbReference type="PANTHER" id="PTHR30622">
    <property type="entry name" value="UNDECAPRENYL-DIPHOSPHATASE"/>
    <property type="match status" value="1"/>
</dbReference>
<dbReference type="RefSeq" id="WP_026850600.1">
    <property type="nucleotide sequence ID" value="NZ_CP011454.1"/>
</dbReference>
<feature type="transmembrane region" description="Helical" evidence="14">
    <location>
        <begin position="245"/>
        <end position="264"/>
    </location>
</feature>
<dbReference type="NCBIfam" id="TIGR00753">
    <property type="entry name" value="undec_PP_bacA"/>
    <property type="match status" value="1"/>
</dbReference>
<sequence length="269" mass="29332">MTIFQAIVLGVVQGLTELLPVSSSAHLALTPYLLGWQDPGLSFDVALHFGTLMALAWYFRAEWAEMTRSAVSILRHRRIETMHERRLVFLMVATVPAGVGGLLLNDLAKTTFRSPYIIGTTLIVLGILLWAIDRWSVRSRSIEEITLKDAIVVGCAQVLALVPGVSRSGSTITAGRLLHLDRPSAARFSFLMSMPITVAAVLKEAPEAIRVEGFSLPLVFGVLAAAVSSWLAITVLLRYVSKHSFGIFALYRVLLAGVVFYTLAIRGPS</sequence>
<comment type="similarity">
    <text evidence="2 14">Belongs to the UppP family.</text>
</comment>
<dbReference type="GO" id="GO:0008360">
    <property type="term" value="P:regulation of cell shape"/>
    <property type="evidence" value="ECO:0007669"/>
    <property type="project" value="UniProtKB-KW"/>
</dbReference>
<evidence type="ECO:0000256" key="3">
    <source>
        <dbReference type="ARBA" id="ARBA00012374"/>
    </source>
</evidence>
<dbReference type="GO" id="GO:0005886">
    <property type="term" value="C:plasma membrane"/>
    <property type="evidence" value="ECO:0007669"/>
    <property type="project" value="UniProtKB-SubCell"/>
</dbReference>
<gene>
    <name evidence="14" type="primary">uppP</name>
    <name evidence="15" type="ORF">GEMMAAP_08270</name>
</gene>
<dbReference type="GO" id="GO:0009252">
    <property type="term" value="P:peptidoglycan biosynthetic process"/>
    <property type="evidence" value="ECO:0007669"/>
    <property type="project" value="UniProtKB-KW"/>
</dbReference>
<evidence type="ECO:0000256" key="10">
    <source>
        <dbReference type="ARBA" id="ARBA00023251"/>
    </source>
</evidence>
<dbReference type="EMBL" id="CP011454">
    <property type="protein sequence ID" value="AMW04829.1"/>
    <property type="molecule type" value="Genomic_DNA"/>
</dbReference>
<comment type="subcellular location">
    <subcellularLocation>
        <location evidence="1 14">Cell membrane</location>
        <topology evidence="1 14">Multi-pass membrane protein</topology>
    </subcellularLocation>
</comment>
<keyword evidence="14" id="KW-0961">Cell wall biogenesis/degradation</keyword>
<dbReference type="GO" id="GO:0046677">
    <property type="term" value="P:response to antibiotic"/>
    <property type="evidence" value="ECO:0007669"/>
    <property type="project" value="UniProtKB-UniRule"/>
</dbReference>
<evidence type="ECO:0000256" key="11">
    <source>
        <dbReference type="ARBA" id="ARBA00032707"/>
    </source>
</evidence>
<evidence type="ECO:0000256" key="9">
    <source>
        <dbReference type="ARBA" id="ARBA00023136"/>
    </source>
</evidence>
<keyword evidence="14" id="KW-0133">Cell shape</keyword>
<feature type="transmembrane region" description="Helical" evidence="14">
    <location>
        <begin position="87"/>
        <end position="104"/>
    </location>
</feature>
<keyword evidence="5 14" id="KW-1003">Cell membrane</keyword>
<dbReference type="OrthoDB" id="9808289at2"/>
<comment type="catalytic activity">
    <reaction evidence="13 14">
        <text>di-trans,octa-cis-undecaprenyl diphosphate + H2O = di-trans,octa-cis-undecaprenyl phosphate + phosphate + H(+)</text>
        <dbReference type="Rhea" id="RHEA:28094"/>
        <dbReference type="ChEBI" id="CHEBI:15377"/>
        <dbReference type="ChEBI" id="CHEBI:15378"/>
        <dbReference type="ChEBI" id="CHEBI:43474"/>
        <dbReference type="ChEBI" id="CHEBI:58405"/>
        <dbReference type="ChEBI" id="CHEBI:60392"/>
        <dbReference type="EC" id="3.6.1.27"/>
    </reaction>
</comment>
<feature type="transmembrane region" description="Helical" evidence="14">
    <location>
        <begin position="40"/>
        <end position="59"/>
    </location>
</feature>
<evidence type="ECO:0000256" key="13">
    <source>
        <dbReference type="ARBA" id="ARBA00047594"/>
    </source>
</evidence>
<keyword evidence="9 14" id="KW-0472">Membrane</keyword>
<keyword evidence="7 14" id="KW-0378">Hydrolase</keyword>
<reference evidence="15 16" key="2">
    <citation type="journal article" date="2016" name="Environ. Microbiol. Rep.">
        <title>Metagenomic evidence for the presence of phototrophic Gemmatimonadetes bacteria in diverse environments.</title>
        <authorList>
            <person name="Zeng Y."/>
            <person name="Baumbach J."/>
            <person name="Barbosa E.G."/>
            <person name="Azevedo V."/>
            <person name="Zhang C."/>
            <person name="Koblizek M."/>
        </authorList>
    </citation>
    <scope>NUCLEOTIDE SEQUENCE [LARGE SCALE GENOMIC DNA]</scope>
    <source>
        <strain evidence="15 16">AP64</strain>
    </source>
</reference>
<keyword evidence="8 14" id="KW-1133">Transmembrane helix</keyword>
<evidence type="ECO:0000256" key="14">
    <source>
        <dbReference type="HAMAP-Rule" id="MF_01006"/>
    </source>
</evidence>
<keyword evidence="16" id="KW-1185">Reference proteome</keyword>
<dbReference type="HAMAP" id="MF_01006">
    <property type="entry name" value="Undec_diphosphatase"/>
    <property type="match status" value="1"/>
</dbReference>
<evidence type="ECO:0000256" key="2">
    <source>
        <dbReference type="ARBA" id="ARBA00010621"/>
    </source>
</evidence>
<feature type="transmembrane region" description="Helical" evidence="14">
    <location>
        <begin position="214"/>
        <end position="239"/>
    </location>
</feature>
<keyword evidence="6 14" id="KW-0812">Transmembrane</keyword>
<organism evidence="15 16">
    <name type="scientific">Gemmatimonas phototrophica</name>
    <dbReference type="NCBI Taxonomy" id="1379270"/>
    <lineage>
        <taxon>Bacteria</taxon>
        <taxon>Pseudomonadati</taxon>
        <taxon>Gemmatimonadota</taxon>
        <taxon>Gemmatimonadia</taxon>
        <taxon>Gemmatimonadales</taxon>
        <taxon>Gemmatimonadaceae</taxon>
        <taxon>Gemmatimonas</taxon>
    </lineage>
</organism>
<dbReference type="eggNOG" id="COG1968">
    <property type="taxonomic scope" value="Bacteria"/>
</dbReference>
<dbReference type="Proteomes" id="UP000076404">
    <property type="component" value="Chromosome"/>
</dbReference>
<evidence type="ECO:0000313" key="16">
    <source>
        <dbReference type="Proteomes" id="UP000076404"/>
    </source>
</evidence>
<proteinExistence type="inferred from homology"/>
<protein>
    <recommendedName>
        <fullName evidence="4 14">Undecaprenyl-diphosphatase</fullName>
        <ecNumber evidence="3 14">3.6.1.27</ecNumber>
    </recommendedName>
    <alternativeName>
        <fullName evidence="12 14">Bacitracin resistance protein</fullName>
    </alternativeName>
    <alternativeName>
        <fullName evidence="11 14">Undecaprenyl pyrophosphate phosphatase</fullName>
    </alternativeName>
</protein>
<dbReference type="AlphaFoldDB" id="A0A143BII0"/>
<evidence type="ECO:0000256" key="6">
    <source>
        <dbReference type="ARBA" id="ARBA00022692"/>
    </source>
</evidence>
<feature type="transmembrane region" description="Helical" evidence="14">
    <location>
        <begin position="116"/>
        <end position="133"/>
    </location>
</feature>
<evidence type="ECO:0000256" key="1">
    <source>
        <dbReference type="ARBA" id="ARBA00004651"/>
    </source>
</evidence>
<evidence type="ECO:0000256" key="5">
    <source>
        <dbReference type="ARBA" id="ARBA00022475"/>
    </source>
</evidence>
<comment type="miscellaneous">
    <text evidence="14">Bacitracin is thought to be involved in the inhibition of peptidoglycan synthesis by sequestering undecaprenyl diphosphate, thereby reducing the pool of lipid carrier available.</text>
</comment>
<dbReference type="InterPro" id="IPR003824">
    <property type="entry name" value="UppP"/>
</dbReference>